<protein>
    <submittedName>
        <fullName evidence="2">PAS domain-containing protein</fullName>
    </submittedName>
</protein>
<sequence length="149" mass="16417">MATQTRRFMDFRLSLSGIDSTLSDAQIEEIEQVFDASTDCVKLLSHDGNVVAINDIGVNLLELDERDTVLGQKWWAIWPESAHAAMRDAVGCAVRGASMRFHALRETRKGNDRKWDVSVSPICSDAGDVVALMVISQDITANLSHTPKS</sequence>
<dbReference type="Proteomes" id="UP000777935">
    <property type="component" value="Unassembled WGS sequence"/>
</dbReference>
<proteinExistence type="predicted"/>
<dbReference type="CDD" id="cd00130">
    <property type="entry name" value="PAS"/>
    <property type="match status" value="1"/>
</dbReference>
<dbReference type="InterPro" id="IPR000014">
    <property type="entry name" value="PAS"/>
</dbReference>
<dbReference type="SUPFAM" id="SSF55785">
    <property type="entry name" value="PYP-like sensor domain (PAS domain)"/>
    <property type="match status" value="1"/>
</dbReference>
<dbReference type="Gene3D" id="3.30.450.20">
    <property type="entry name" value="PAS domain"/>
    <property type="match status" value="1"/>
</dbReference>
<name>A0ABX2IJV3_9RHOB</name>
<dbReference type="InterPro" id="IPR035965">
    <property type="entry name" value="PAS-like_dom_sf"/>
</dbReference>
<dbReference type="NCBIfam" id="TIGR00229">
    <property type="entry name" value="sensory_box"/>
    <property type="match status" value="1"/>
</dbReference>
<accession>A0ABX2IJV3</accession>
<dbReference type="RefSeq" id="WP_174134322.1">
    <property type="nucleotide sequence ID" value="NZ_JABUFE010000001.1"/>
</dbReference>
<organism evidence="2 3">
    <name type="scientific">Parasulfitobacter algicola</name>
    <dbReference type="NCBI Taxonomy" id="2614809"/>
    <lineage>
        <taxon>Bacteria</taxon>
        <taxon>Pseudomonadati</taxon>
        <taxon>Pseudomonadota</taxon>
        <taxon>Alphaproteobacteria</taxon>
        <taxon>Rhodobacterales</taxon>
        <taxon>Roseobacteraceae</taxon>
        <taxon>Parasulfitobacter</taxon>
    </lineage>
</organism>
<evidence type="ECO:0000259" key="1">
    <source>
        <dbReference type="Pfam" id="PF08448"/>
    </source>
</evidence>
<dbReference type="Pfam" id="PF08448">
    <property type="entry name" value="PAS_4"/>
    <property type="match status" value="1"/>
</dbReference>
<evidence type="ECO:0000313" key="2">
    <source>
        <dbReference type="EMBL" id="NSX53192.1"/>
    </source>
</evidence>
<evidence type="ECO:0000313" key="3">
    <source>
        <dbReference type="Proteomes" id="UP000777935"/>
    </source>
</evidence>
<dbReference type="InterPro" id="IPR013656">
    <property type="entry name" value="PAS_4"/>
</dbReference>
<comment type="caution">
    <text evidence="2">The sequence shown here is derived from an EMBL/GenBank/DDBJ whole genome shotgun (WGS) entry which is preliminary data.</text>
</comment>
<dbReference type="EMBL" id="JABUFE010000001">
    <property type="protein sequence ID" value="NSX53192.1"/>
    <property type="molecule type" value="Genomic_DNA"/>
</dbReference>
<keyword evidence="3" id="KW-1185">Reference proteome</keyword>
<feature type="domain" description="PAS fold-4" evidence="1">
    <location>
        <begin position="34"/>
        <end position="141"/>
    </location>
</feature>
<reference evidence="2 3" key="1">
    <citation type="submission" date="2020-06" db="EMBL/GenBank/DDBJ databases">
        <title>Sulfitobacter algicola sp. nov., isolated from green algae.</title>
        <authorList>
            <person name="Wang C."/>
        </authorList>
    </citation>
    <scope>NUCLEOTIDE SEQUENCE [LARGE SCALE GENOMIC DNA]</scope>
    <source>
        <strain evidence="2 3">1151</strain>
    </source>
</reference>
<gene>
    <name evidence="2" type="ORF">HRQ87_00070</name>
</gene>